<evidence type="ECO:0000256" key="6">
    <source>
        <dbReference type="SAM" id="Phobius"/>
    </source>
</evidence>
<name>A0A371NEM9_9EURY</name>
<feature type="transmembrane region" description="Helical" evidence="6">
    <location>
        <begin position="21"/>
        <end position="43"/>
    </location>
</feature>
<feature type="transmembrane region" description="Helical" evidence="6">
    <location>
        <begin position="297"/>
        <end position="325"/>
    </location>
</feature>
<dbReference type="Pfam" id="PF01943">
    <property type="entry name" value="Polysacc_synt"/>
    <property type="match status" value="1"/>
</dbReference>
<dbReference type="InterPro" id="IPR050833">
    <property type="entry name" value="Poly_Biosynth_Transport"/>
</dbReference>
<feature type="transmembrane region" description="Helical" evidence="6">
    <location>
        <begin position="364"/>
        <end position="383"/>
    </location>
</feature>
<gene>
    <name evidence="7" type="ORF">C7452_0987</name>
</gene>
<keyword evidence="5 6" id="KW-0472">Membrane</keyword>
<feature type="transmembrane region" description="Helical" evidence="6">
    <location>
        <begin position="389"/>
        <end position="409"/>
    </location>
</feature>
<keyword evidence="2" id="KW-1003">Cell membrane</keyword>
<feature type="transmembrane region" description="Helical" evidence="6">
    <location>
        <begin position="129"/>
        <end position="149"/>
    </location>
</feature>
<dbReference type="AlphaFoldDB" id="A0A371NEM9"/>
<evidence type="ECO:0000256" key="5">
    <source>
        <dbReference type="ARBA" id="ARBA00023136"/>
    </source>
</evidence>
<accession>A0A371NEM9</accession>
<comment type="subcellular location">
    <subcellularLocation>
        <location evidence="1">Cell membrane</location>
        <topology evidence="1">Multi-pass membrane protein</topology>
    </subcellularLocation>
</comment>
<evidence type="ECO:0000256" key="4">
    <source>
        <dbReference type="ARBA" id="ARBA00022989"/>
    </source>
</evidence>
<organism evidence="7 8">
    <name type="scientific">Methanothermobacter defluvii</name>
    <dbReference type="NCBI Taxonomy" id="49339"/>
    <lineage>
        <taxon>Archaea</taxon>
        <taxon>Methanobacteriati</taxon>
        <taxon>Methanobacteriota</taxon>
        <taxon>Methanomada group</taxon>
        <taxon>Methanobacteria</taxon>
        <taxon>Methanobacteriales</taxon>
        <taxon>Methanobacteriaceae</taxon>
        <taxon>Methanothermobacter</taxon>
    </lineage>
</organism>
<protein>
    <submittedName>
        <fullName evidence="7">PST family polysaccharide transporter</fullName>
    </submittedName>
</protein>
<keyword evidence="3 6" id="KW-0812">Transmembrane</keyword>
<dbReference type="Proteomes" id="UP000256864">
    <property type="component" value="Unassembled WGS sequence"/>
</dbReference>
<evidence type="ECO:0000256" key="2">
    <source>
        <dbReference type="ARBA" id="ARBA00022475"/>
    </source>
</evidence>
<keyword evidence="8" id="KW-1185">Reference proteome</keyword>
<dbReference type="EMBL" id="QREL01000001">
    <property type="protein sequence ID" value="REE28957.1"/>
    <property type="molecule type" value="Genomic_DNA"/>
</dbReference>
<dbReference type="CDD" id="cd13128">
    <property type="entry name" value="MATE_Wzx_like"/>
    <property type="match status" value="1"/>
</dbReference>
<feature type="transmembrane region" description="Helical" evidence="6">
    <location>
        <begin position="94"/>
        <end position="117"/>
    </location>
</feature>
<dbReference type="PANTHER" id="PTHR30250">
    <property type="entry name" value="PST FAMILY PREDICTED COLANIC ACID TRANSPORTER"/>
    <property type="match status" value="1"/>
</dbReference>
<feature type="transmembrane region" description="Helical" evidence="6">
    <location>
        <begin position="182"/>
        <end position="204"/>
    </location>
</feature>
<evidence type="ECO:0000256" key="1">
    <source>
        <dbReference type="ARBA" id="ARBA00004651"/>
    </source>
</evidence>
<comment type="caution">
    <text evidence="7">The sequence shown here is derived from an EMBL/GenBank/DDBJ whole genome shotgun (WGS) entry which is preliminary data.</text>
</comment>
<feature type="transmembrane region" description="Helical" evidence="6">
    <location>
        <begin position="337"/>
        <end position="357"/>
    </location>
</feature>
<dbReference type="RefSeq" id="WP_115892400.1">
    <property type="nucleotide sequence ID" value="NZ_QREL01000001.1"/>
</dbReference>
<feature type="transmembrane region" description="Helical" evidence="6">
    <location>
        <begin position="156"/>
        <end position="176"/>
    </location>
</feature>
<sequence>MSIRDLMGLIRSEEYRVLAENFLSLSTLQVLVYIIPFITLPYLTRVLGVYNYGLVNFAIAFNTYFIIITDYGFNLSAVREISVNREDPHRVSEIFSSVMLIKGILATLSFCILLLVILNIPRFSVNWQVYIFAFGLVIGNVIFPTWFYQGMERMKYITVLNVLTNLIFLAAIFIFIRRPSDYLYVPLLQSMGTLTAGVISQWIIRTRFNVRFHLPPLRTVYETFRDSTQFFLSRVSVSIYTSSNSFFLGLFAGNTAVGYYSAAEKLYTAAQGLYSPLMQVTYPYMAKTRNRAFHRKVLRYSLILNTILCGGIILFAPTIIGILFGPQYMPSVNVLRLLAVALMVVIPSILLGYPFLAVLGQQRYANGSVIIGSIVHLIMLLAVSAFMNIYIVACLVIITETIVLAIRVCGIKKHDLW</sequence>
<proteinExistence type="predicted"/>
<reference evidence="7 8" key="1">
    <citation type="submission" date="2018-07" db="EMBL/GenBank/DDBJ databases">
        <title>Genomic Encyclopedia of Type Strains, Phase IV (KMG-IV): sequencing the most valuable type-strain genomes for metagenomic binning, comparative biology and taxonomic classification.</title>
        <authorList>
            <person name="Goeker M."/>
        </authorList>
    </citation>
    <scope>NUCLEOTIDE SEQUENCE [LARGE SCALE GENOMIC DNA]</scope>
    <source>
        <strain evidence="7 8">DSM 7466</strain>
    </source>
</reference>
<keyword evidence="4 6" id="KW-1133">Transmembrane helix</keyword>
<evidence type="ECO:0000313" key="8">
    <source>
        <dbReference type="Proteomes" id="UP000256864"/>
    </source>
</evidence>
<dbReference type="PANTHER" id="PTHR30250:SF11">
    <property type="entry name" value="O-ANTIGEN TRANSPORTER-RELATED"/>
    <property type="match status" value="1"/>
</dbReference>
<evidence type="ECO:0000313" key="7">
    <source>
        <dbReference type="EMBL" id="REE28957.1"/>
    </source>
</evidence>
<evidence type="ECO:0000256" key="3">
    <source>
        <dbReference type="ARBA" id="ARBA00022692"/>
    </source>
</evidence>
<feature type="transmembrane region" description="Helical" evidence="6">
    <location>
        <begin position="49"/>
        <end position="73"/>
    </location>
</feature>
<dbReference type="InterPro" id="IPR002797">
    <property type="entry name" value="Polysacc_synth"/>
</dbReference>
<dbReference type="GO" id="GO:0005886">
    <property type="term" value="C:plasma membrane"/>
    <property type="evidence" value="ECO:0007669"/>
    <property type="project" value="UniProtKB-SubCell"/>
</dbReference>